<accession>B8CSI5</accession>
<dbReference type="NCBIfam" id="TIGR00726">
    <property type="entry name" value="peptidoglycan editing factor PgeF"/>
    <property type="match status" value="1"/>
</dbReference>
<comment type="catalytic activity">
    <reaction evidence="1">
        <text>inosine + phosphate = alpha-D-ribose 1-phosphate + hypoxanthine</text>
        <dbReference type="Rhea" id="RHEA:27646"/>
        <dbReference type="ChEBI" id="CHEBI:17368"/>
        <dbReference type="ChEBI" id="CHEBI:17596"/>
        <dbReference type="ChEBI" id="CHEBI:43474"/>
        <dbReference type="ChEBI" id="CHEBI:57720"/>
        <dbReference type="EC" id="2.4.2.1"/>
    </reaction>
    <physiologicalReaction direction="left-to-right" evidence="1">
        <dbReference type="Rhea" id="RHEA:27647"/>
    </physiologicalReaction>
</comment>
<name>B8CSI5_SHEPW</name>
<evidence type="ECO:0000313" key="11">
    <source>
        <dbReference type="EMBL" id="ACJ30611.1"/>
    </source>
</evidence>
<evidence type="ECO:0000256" key="1">
    <source>
        <dbReference type="ARBA" id="ARBA00000553"/>
    </source>
</evidence>
<dbReference type="GO" id="GO:0016787">
    <property type="term" value="F:hydrolase activity"/>
    <property type="evidence" value="ECO:0007669"/>
    <property type="project" value="UniProtKB-KW"/>
</dbReference>
<comment type="catalytic activity">
    <reaction evidence="7">
        <text>adenosine + H2O + H(+) = inosine + NH4(+)</text>
        <dbReference type="Rhea" id="RHEA:24408"/>
        <dbReference type="ChEBI" id="CHEBI:15377"/>
        <dbReference type="ChEBI" id="CHEBI:15378"/>
        <dbReference type="ChEBI" id="CHEBI:16335"/>
        <dbReference type="ChEBI" id="CHEBI:17596"/>
        <dbReference type="ChEBI" id="CHEBI:28938"/>
        <dbReference type="EC" id="3.5.4.4"/>
    </reaction>
    <physiologicalReaction direction="left-to-right" evidence="7">
        <dbReference type="Rhea" id="RHEA:24409"/>
    </physiologicalReaction>
</comment>
<evidence type="ECO:0000256" key="5">
    <source>
        <dbReference type="ARBA" id="ARBA00022801"/>
    </source>
</evidence>
<dbReference type="STRING" id="225849.swp_3939"/>
<evidence type="ECO:0000256" key="9">
    <source>
        <dbReference type="ARBA" id="ARBA00049893"/>
    </source>
</evidence>
<gene>
    <name evidence="11" type="ordered locus">swp_3939</name>
</gene>
<sequence length="249" mass="27573">MVDVVDEKLAWFIPKGVNLAFSTRQDGCSLPPYHSLNLGTHVGDALVNVNRNRQIIEQRLNLPVSPAWLEQTHSIEVVNADNHHIHYADGSYCNSSNQVCVVMTADCLPVLLCDVDGTEVAAVHAGWRGLCDGIIEVAVNKFSHSPKELVAYLGPAIGPSAFEVGEEVKQQFVAYDLEAENCFKQTCQQKGSDKYMADIHALAKIRLRKLGVNKVYADKRCTVTDSESFFSYRRDGVTGRMASFIWLNA</sequence>
<evidence type="ECO:0000256" key="6">
    <source>
        <dbReference type="ARBA" id="ARBA00022833"/>
    </source>
</evidence>
<evidence type="ECO:0000256" key="7">
    <source>
        <dbReference type="ARBA" id="ARBA00047989"/>
    </source>
</evidence>
<dbReference type="Pfam" id="PF02578">
    <property type="entry name" value="Cu-oxidase_4"/>
    <property type="match status" value="1"/>
</dbReference>
<evidence type="ECO:0000256" key="8">
    <source>
        <dbReference type="ARBA" id="ARBA00048968"/>
    </source>
</evidence>
<dbReference type="OrthoDB" id="4279at2"/>
<dbReference type="CDD" id="cd16833">
    <property type="entry name" value="YfiH"/>
    <property type="match status" value="1"/>
</dbReference>
<keyword evidence="6" id="KW-0862">Zinc</keyword>
<protein>
    <recommendedName>
        <fullName evidence="10">Purine nucleoside phosphorylase</fullName>
    </recommendedName>
</protein>
<organism evidence="11 12">
    <name type="scientific">Shewanella piezotolerans (strain WP3 / JCM 13877)</name>
    <dbReference type="NCBI Taxonomy" id="225849"/>
    <lineage>
        <taxon>Bacteria</taxon>
        <taxon>Pseudomonadati</taxon>
        <taxon>Pseudomonadota</taxon>
        <taxon>Gammaproteobacteria</taxon>
        <taxon>Alteromonadales</taxon>
        <taxon>Shewanellaceae</taxon>
        <taxon>Shewanella</taxon>
    </lineage>
</organism>
<dbReference type="KEGG" id="swp:swp_3939"/>
<evidence type="ECO:0000256" key="4">
    <source>
        <dbReference type="ARBA" id="ARBA00022723"/>
    </source>
</evidence>
<comment type="catalytic activity">
    <reaction evidence="8">
        <text>adenosine + phosphate = alpha-D-ribose 1-phosphate + adenine</text>
        <dbReference type="Rhea" id="RHEA:27642"/>
        <dbReference type="ChEBI" id="CHEBI:16335"/>
        <dbReference type="ChEBI" id="CHEBI:16708"/>
        <dbReference type="ChEBI" id="CHEBI:43474"/>
        <dbReference type="ChEBI" id="CHEBI:57720"/>
        <dbReference type="EC" id="2.4.2.1"/>
    </reaction>
    <physiologicalReaction direction="left-to-right" evidence="8">
        <dbReference type="Rhea" id="RHEA:27643"/>
    </physiologicalReaction>
</comment>
<proteinExistence type="inferred from homology"/>
<keyword evidence="12" id="KW-1185">Reference proteome</keyword>
<dbReference type="InterPro" id="IPR011324">
    <property type="entry name" value="Cytotoxic_necrot_fac-like_cat"/>
</dbReference>
<dbReference type="RefSeq" id="WP_020913952.1">
    <property type="nucleotide sequence ID" value="NC_011566.1"/>
</dbReference>
<evidence type="ECO:0000313" key="12">
    <source>
        <dbReference type="Proteomes" id="UP000000753"/>
    </source>
</evidence>
<reference evidence="11 12" key="1">
    <citation type="journal article" date="2008" name="PLoS ONE">
        <title>Environmental adaptation: genomic analysis of the piezotolerant and psychrotolerant deep-sea iron reducing bacterium Shewanella piezotolerans WP3.</title>
        <authorList>
            <person name="Wang F."/>
            <person name="Wang J."/>
            <person name="Jian H."/>
            <person name="Zhang B."/>
            <person name="Li S."/>
            <person name="Wang F."/>
            <person name="Zeng X."/>
            <person name="Gao L."/>
            <person name="Bartlett D.H."/>
            <person name="Yu J."/>
            <person name="Hu S."/>
            <person name="Xiao X."/>
        </authorList>
    </citation>
    <scope>NUCLEOTIDE SEQUENCE [LARGE SCALE GENOMIC DNA]</scope>
    <source>
        <strain evidence="12">WP3 / JCM 13877</strain>
    </source>
</reference>
<evidence type="ECO:0000256" key="3">
    <source>
        <dbReference type="ARBA" id="ARBA00022679"/>
    </source>
</evidence>
<dbReference type="InterPro" id="IPR003730">
    <property type="entry name" value="Cu_polyphenol_OxRdtase"/>
</dbReference>
<evidence type="ECO:0000256" key="2">
    <source>
        <dbReference type="ARBA" id="ARBA00007353"/>
    </source>
</evidence>
<dbReference type="eggNOG" id="COG1496">
    <property type="taxonomic scope" value="Bacteria"/>
</dbReference>
<dbReference type="PANTHER" id="PTHR30616:SF2">
    <property type="entry name" value="PURINE NUCLEOSIDE PHOSPHORYLASE LACC1"/>
    <property type="match status" value="1"/>
</dbReference>
<dbReference type="EMBL" id="CP000472">
    <property type="protein sequence ID" value="ACJ30611.1"/>
    <property type="molecule type" value="Genomic_DNA"/>
</dbReference>
<dbReference type="SUPFAM" id="SSF64438">
    <property type="entry name" value="CNF1/YfiH-like putative cysteine hydrolases"/>
    <property type="match status" value="1"/>
</dbReference>
<keyword evidence="3" id="KW-0808">Transferase</keyword>
<comment type="similarity">
    <text evidence="2 10">Belongs to the purine nucleoside phosphorylase YfiH/LACC1 family.</text>
</comment>
<dbReference type="GO" id="GO:0017061">
    <property type="term" value="F:S-methyl-5-thioadenosine phosphorylase activity"/>
    <property type="evidence" value="ECO:0007669"/>
    <property type="project" value="UniProtKB-EC"/>
</dbReference>
<comment type="catalytic activity">
    <reaction evidence="9">
        <text>S-methyl-5'-thioadenosine + phosphate = 5-(methylsulfanyl)-alpha-D-ribose 1-phosphate + adenine</text>
        <dbReference type="Rhea" id="RHEA:11852"/>
        <dbReference type="ChEBI" id="CHEBI:16708"/>
        <dbReference type="ChEBI" id="CHEBI:17509"/>
        <dbReference type="ChEBI" id="CHEBI:43474"/>
        <dbReference type="ChEBI" id="CHEBI:58533"/>
        <dbReference type="EC" id="2.4.2.28"/>
    </reaction>
    <physiologicalReaction direction="left-to-right" evidence="9">
        <dbReference type="Rhea" id="RHEA:11853"/>
    </physiologicalReaction>
</comment>
<dbReference type="InterPro" id="IPR038371">
    <property type="entry name" value="Cu_polyphenol_OxRdtase_sf"/>
</dbReference>
<dbReference type="Gene3D" id="3.60.140.10">
    <property type="entry name" value="CNF1/YfiH-like putative cysteine hydrolases"/>
    <property type="match status" value="1"/>
</dbReference>
<dbReference type="PANTHER" id="PTHR30616">
    <property type="entry name" value="UNCHARACTERIZED PROTEIN YFIH"/>
    <property type="match status" value="1"/>
</dbReference>
<dbReference type="HOGENOM" id="CLU_065784_1_1_6"/>
<keyword evidence="4" id="KW-0479">Metal-binding</keyword>
<dbReference type="Proteomes" id="UP000000753">
    <property type="component" value="Chromosome"/>
</dbReference>
<dbReference type="AlphaFoldDB" id="B8CSI5"/>
<evidence type="ECO:0000256" key="10">
    <source>
        <dbReference type="RuleBase" id="RU361274"/>
    </source>
</evidence>
<dbReference type="GO" id="GO:0005507">
    <property type="term" value="F:copper ion binding"/>
    <property type="evidence" value="ECO:0007669"/>
    <property type="project" value="TreeGrafter"/>
</dbReference>
<keyword evidence="5" id="KW-0378">Hydrolase</keyword>